<dbReference type="InterPro" id="IPR036761">
    <property type="entry name" value="TTHA0802/YceI-like_sf"/>
</dbReference>
<dbReference type="SMART" id="SM00867">
    <property type="entry name" value="YceI"/>
    <property type="match status" value="1"/>
</dbReference>
<dbReference type="PANTHER" id="PTHR34406:SF1">
    <property type="entry name" value="PROTEIN YCEI"/>
    <property type="match status" value="1"/>
</dbReference>
<evidence type="ECO:0000313" key="3">
    <source>
        <dbReference type="Proteomes" id="UP000033882"/>
    </source>
</evidence>
<dbReference type="PANTHER" id="PTHR34406">
    <property type="entry name" value="PROTEIN YCEI"/>
    <property type="match status" value="1"/>
</dbReference>
<name>A0A0G1X5D5_9BACT</name>
<dbReference type="Gene3D" id="2.40.128.110">
    <property type="entry name" value="Lipid/polyisoprenoid-binding, YceI-like"/>
    <property type="match status" value="1"/>
</dbReference>
<sequence>MTQWKFDEPHCIIEFSVRHWGVAWVKGRFSKVQGMAIFDEGGIEQGSAEITIDMQSIWTGNEMRDNHLRSKDFFNVEQFPEATFKTTGVDKTGEKEFAVRGDLIIRDITKPIVLIVGYIKPQEVPSLKGGTEIRVGFTGKVALDRHDFGLNWDVPGLGDGASMVGGEVDITISAEAVKQ</sequence>
<dbReference type="AlphaFoldDB" id="A0A0G1X5D5"/>
<comment type="caution">
    <text evidence="2">The sequence shown here is derived from an EMBL/GenBank/DDBJ whole genome shotgun (WGS) entry which is preliminary data.</text>
</comment>
<feature type="domain" description="Lipid/polyisoprenoid-binding YceI-like" evidence="1">
    <location>
        <begin position="3"/>
        <end position="177"/>
    </location>
</feature>
<protein>
    <submittedName>
        <fullName evidence="2">YceI-like protein family protein</fullName>
    </submittedName>
</protein>
<dbReference type="Proteomes" id="UP000033882">
    <property type="component" value="Unassembled WGS sequence"/>
</dbReference>
<gene>
    <name evidence="2" type="ORF">UY19_C0011G0015</name>
</gene>
<evidence type="ECO:0000259" key="1">
    <source>
        <dbReference type="SMART" id="SM00867"/>
    </source>
</evidence>
<dbReference type="Pfam" id="PF04264">
    <property type="entry name" value="YceI"/>
    <property type="match status" value="1"/>
</dbReference>
<organism evidence="2 3">
    <name type="scientific">Candidatus Wolfebacteria bacterium GW2011_GWA2_47_9b</name>
    <dbReference type="NCBI Taxonomy" id="1619005"/>
    <lineage>
        <taxon>Bacteria</taxon>
        <taxon>Candidatus Wolfeibacteriota</taxon>
    </lineage>
</organism>
<dbReference type="SUPFAM" id="SSF101874">
    <property type="entry name" value="YceI-like"/>
    <property type="match status" value="1"/>
</dbReference>
<dbReference type="EMBL" id="LCPB01000011">
    <property type="protein sequence ID" value="KKU89610.1"/>
    <property type="molecule type" value="Genomic_DNA"/>
</dbReference>
<reference evidence="2 3" key="1">
    <citation type="journal article" date="2015" name="Nature">
        <title>rRNA introns, odd ribosomes, and small enigmatic genomes across a large radiation of phyla.</title>
        <authorList>
            <person name="Brown C.T."/>
            <person name="Hug L.A."/>
            <person name="Thomas B.C."/>
            <person name="Sharon I."/>
            <person name="Castelle C.J."/>
            <person name="Singh A."/>
            <person name="Wilkins M.J."/>
            <person name="Williams K.H."/>
            <person name="Banfield J.F."/>
        </authorList>
    </citation>
    <scope>NUCLEOTIDE SEQUENCE [LARGE SCALE GENOMIC DNA]</scope>
</reference>
<accession>A0A0G1X5D5</accession>
<dbReference type="InterPro" id="IPR007372">
    <property type="entry name" value="Lipid/polyisoprenoid-bd_YceI"/>
</dbReference>
<evidence type="ECO:0000313" key="2">
    <source>
        <dbReference type="EMBL" id="KKU89610.1"/>
    </source>
</evidence>
<proteinExistence type="predicted"/>